<dbReference type="Proteomes" id="UP000575898">
    <property type="component" value="Unassembled WGS sequence"/>
</dbReference>
<keyword evidence="3" id="KW-0813">Transport</keyword>
<evidence type="ECO:0000256" key="9">
    <source>
        <dbReference type="ARBA" id="ARBA00023136"/>
    </source>
</evidence>
<dbReference type="GO" id="GO:0016887">
    <property type="term" value="F:ATP hydrolysis activity"/>
    <property type="evidence" value="ECO:0007669"/>
    <property type="project" value="InterPro"/>
</dbReference>
<protein>
    <submittedName>
        <fullName evidence="11">ABC-2 type transport system ATP-binding protein</fullName>
    </submittedName>
</protein>
<dbReference type="EMBL" id="JACHHY010000001">
    <property type="protein sequence ID" value="MBB5016748.1"/>
    <property type="molecule type" value="Genomic_DNA"/>
</dbReference>
<keyword evidence="4" id="KW-0536">Nodulation</keyword>
<keyword evidence="7 11" id="KW-0067">ATP-binding</keyword>
<evidence type="ECO:0000256" key="4">
    <source>
        <dbReference type="ARBA" id="ARBA00022458"/>
    </source>
</evidence>
<dbReference type="GO" id="GO:0005524">
    <property type="term" value="F:ATP binding"/>
    <property type="evidence" value="ECO:0007669"/>
    <property type="project" value="UniProtKB-KW"/>
</dbReference>
<proteinExistence type="inferred from homology"/>
<evidence type="ECO:0000259" key="10">
    <source>
        <dbReference type="PROSITE" id="PS50893"/>
    </source>
</evidence>
<feature type="domain" description="ABC transporter" evidence="10">
    <location>
        <begin position="10"/>
        <end position="237"/>
    </location>
</feature>
<organism evidence="11 12">
    <name type="scientific">Chitinivorax tropicus</name>
    <dbReference type="NCBI Taxonomy" id="714531"/>
    <lineage>
        <taxon>Bacteria</taxon>
        <taxon>Pseudomonadati</taxon>
        <taxon>Pseudomonadota</taxon>
        <taxon>Betaproteobacteria</taxon>
        <taxon>Chitinivorax</taxon>
    </lineage>
</organism>
<evidence type="ECO:0000256" key="5">
    <source>
        <dbReference type="ARBA" id="ARBA00022475"/>
    </source>
</evidence>
<sequence>MKMAANEKVIEFKGVTKRFKDLTAVNDVSLDIHRGEFIALLGPNGAGKTTLVEMIEGLKQPDAGSIRILGKEWARDEAFLRMRLSGVLQETLFIGKLRVDETVNLFASFYKRPRSRSDEVLELVELTGKRKALVEGLSGGQRQRLALAIAMLNEPEIMILDEPTTGLDPQVRRGTWEILRRLNRETRSTMILTTHYMEEAEFLCDRICIMHQGRILTQGTLDELLHTHEPGEIVEYRVQNEQACVELRQNDNVISYSYDQVSAKARILVHNGSDFLFRLSEFVRDHKIKIDEIVVRKKTLDDLFLSLAGRGFHE</sequence>
<evidence type="ECO:0000256" key="2">
    <source>
        <dbReference type="ARBA" id="ARBA00005417"/>
    </source>
</evidence>
<keyword evidence="9" id="KW-0472">Membrane</keyword>
<gene>
    <name evidence="11" type="ORF">HNQ59_000010</name>
</gene>
<dbReference type="CDD" id="cd03230">
    <property type="entry name" value="ABC_DR_subfamily_A"/>
    <property type="match status" value="1"/>
</dbReference>
<dbReference type="InterPro" id="IPR003593">
    <property type="entry name" value="AAA+_ATPase"/>
</dbReference>
<keyword evidence="5" id="KW-1003">Cell membrane</keyword>
<dbReference type="InterPro" id="IPR050763">
    <property type="entry name" value="ABC_transporter_ATP-binding"/>
</dbReference>
<dbReference type="InterPro" id="IPR017871">
    <property type="entry name" value="ABC_transporter-like_CS"/>
</dbReference>
<dbReference type="AlphaFoldDB" id="A0A840MDJ8"/>
<evidence type="ECO:0000256" key="6">
    <source>
        <dbReference type="ARBA" id="ARBA00022741"/>
    </source>
</evidence>
<dbReference type="PROSITE" id="PS50893">
    <property type="entry name" value="ABC_TRANSPORTER_2"/>
    <property type="match status" value="1"/>
</dbReference>
<keyword evidence="8" id="KW-1278">Translocase</keyword>
<evidence type="ECO:0000313" key="11">
    <source>
        <dbReference type="EMBL" id="MBB5016748.1"/>
    </source>
</evidence>
<dbReference type="PANTHER" id="PTHR42711">
    <property type="entry name" value="ABC TRANSPORTER ATP-BINDING PROTEIN"/>
    <property type="match status" value="1"/>
</dbReference>
<reference evidence="11 12" key="1">
    <citation type="submission" date="2020-08" db="EMBL/GenBank/DDBJ databases">
        <title>Genomic Encyclopedia of Type Strains, Phase IV (KMG-IV): sequencing the most valuable type-strain genomes for metagenomic binning, comparative biology and taxonomic classification.</title>
        <authorList>
            <person name="Goeker M."/>
        </authorList>
    </citation>
    <scope>NUCLEOTIDE SEQUENCE [LARGE SCALE GENOMIC DNA]</scope>
    <source>
        <strain evidence="11 12">DSM 27165</strain>
    </source>
</reference>
<keyword evidence="12" id="KW-1185">Reference proteome</keyword>
<evidence type="ECO:0000313" key="12">
    <source>
        <dbReference type="Proteomes" id="UP000575898"/>
    </source>
</evidence>
<evidence type="ECO:0000256" key="7">
    <source>
        <dbReference type="ARBA" id="ARBA00022840"/>
    </source>
</evidence>
<accession>A0A840MDJ8</accession>
<evidence type="ECO:0000256" key="3">
    <source>
        <dbReference type="ARBA" id="ARBA00022448"/>
    </source>
</evidence>
<dbReference type="FunFam" id="3.40.50.300:FF:000589">
    <property type="entry name" value="ABC transporter, ATP-binding subunit"/>
    <property type="match status" value="1"/>
</dbReference>
<dbReference type="InterPro" id="IPR003439">
    <property type="entry name" value="ABC_transporter-like_ATP-bd"/>
</dbReference>
<keyword evidence="6" id="KW-0547">Nucleotide-binding</keyword>
<name>A0A840MDJ8_9PROT</name>
<dbReference type="GO" id="GO:0005886">
    <property type="term" value="C:plasma membrane"/>
    <property type="evidence" value="ECO:0007669"/>
    <property type="project" value="UniProtKB-SubCell"/>
</dbReference>
<dbReference type="PANTHER" id="PTHR42711:SF5">
    <property type="entry name" value="ABC TRANSPORTER ATP-BINDING PROTEIN NATA"/>
    <property type="match status" value="1"/>
</dbReference>
<dbReference type="Pfam" id="PF00005">
    <property type="entry name" value="ABC_tran"/>
    <property type="match status" value="1"/>
</dbReference>
<evidence type="ECO:0000256" key="1">
    <source>
        <dbReference type="ARBA" id="ARBA00004236"/>
    </source>
</evidence>
<dbReference type="Gene3D" id="3.40.50.300">
    <property type="entry name" value="P-loop containing nucleotide triphosphate hydrolases"/>
    <property type="match status" value="1"/>
</dbReference>
<dbReference type="SMART" id="SM00382">
    <property type="entry name" value="AAA"/>
    <property type="match status" value="1"/>
</dbReference>
<comment type="caution">
    <text evidence="11">The sequence shown here is derived from an EMBL/GenBank/DDBJ whole genome shotgun (WGS) entry which is preliminary data.</text>
</comment>
<comment type="similarity">
    <text evidence="2">Belongs to the ABC transporter superfamily.</text>
</comment>
<dbReference type="PROSITE" id="PS00211">
    <property type="entry name" value="ABC_TRANSPORTER_1"/>
    <property type="match status" value="1"/>
</dbReference>
<evidence type="ECO:0000256" key="8">
    <source>
        <dbReference type="ARBA" id="ARBA00022967"/>
    </source>
</evidence>
<comment type="subcellular location">
    <subcellularLocation>
        <location evidence="1">Cell membrane</location>
    </subcellularLocation>
</comment>
<dbReference type="InterPro" id="IPR027417">
    <property type="entry name" value="P-loop_NTPase"/>
</dbReference>
<dbReference type="SUPFAM" id="SSF52540">
    <property type="entry name" value="P-loop containing nucleoside triphosphate hydrolases"/>
    <property type="match status" value="1"/>
</dbReference>